<evidence type="ECO:0000313" key="3">
    <source>
        <dbReference type="Proteomes" id="UP000747542"/>
    </source>
</evidence>
<evidence type="ECO:0000256" key="1">
    <source>
        <dbReference type="SAM" id="MobiDB-lite"/>
    </source>
</evidence>
<feature type="compositionally biased region" description="Low complexity" evidence="1">
    <location>
        <begin position="164"/>
        <end position="178"/>
    </location>
</feature>
<organism evidence="2 3">
    <name type="scientific">Homarus americanus</name>
    <name type="common">American lobster</name>
    <dbReference type="NCBI Taxonomy" id="6706"/>
    <lineage>
        <taxon>Eukaryota</taxon>
        <taxon>Metazoa</taxon>
        <taxon>Ecdysozoa</taxon>
        <taxon>Arthropoda</taxon>
        <taxon>Crustacea</taxon>
        <taxon>Multicrustacea</taxon>
        <taxon>Malacostraca</taxon>
        <taxon>Eumalacostraca</taxon>
        <taxon>Eucarida</taxon>
        <taxon>Decapoda</taxon>
        <taxon>Pleocyemata</taxon>
        <taxon>Astacidea</taxon>
        <taxon>Nephropoidea</taxon>
        <taxon>Nephropidae</taxon>
        <taxon>Homarus</taxon>
    </lineage>
</organism>
<dbReference type="AlphaFoldDB" id="A0A8J5MTK1"/>
<proteinExistence type="predicted"/>
<name>A0A8J5MTK1_HOMAM</name>
<protein>
    <submittedName>
        <fullName evidence="2">Pleckstriny domain-containing family J member 1-like</fullName>
    </submittedName>
</protein>
<feature type="region of interest" description="Disordered" evidence="1">
    <location>
        <begin position="139"/>
        <end position="249"/>
    </location>
</feature>
<dbReference type="Proteomes" id="UP000747542">
    <property type="component" value="Unassembled WGS sequence"/>
</dbReference>
<dbReference type="SUPFAM" id="SSF50729">
    <property type="entry name" value="PH domain-like"/>
    <property type="match status" value="1"/>
</dbReference>
<evidence type="ECO:0000313" key="2">
    <source>
        <dbReference type="EMBL" id="KAG7163835.1"/>
    </source>
</evidence>
<gene>
    <name evidence="2" type="primary">PLEKHJ1-L</name>
    <name evidence="2" type="ORF">Hamer_G019104</name>
</gene>
<keyword evidence="3" id="KW-1185">Reference proteome</keyword>
<sequence>MRFNGDDLAEFAAQVGDHEGRLTHKAPSKSLYDKACKERWFKLKANFLFYYRLNDYGGVDKNEDDPDRKHTFYAQSESSVYTWINKIEHASYESLKAQQILLRIQIRKKTGIDPLEYMGTPLPQRAARTMFSPMSLEGLHVSRPSRGHASSEPPSPASYHSKKSSISPSRYSLSSKSPTLKFKIPKSPSLRQPTRQAPVPPPRKVKKHNSENGHAVVDNLAPGVGGNKASFKSHLPEGNPTVQPPNLLD</sequence>
<reference evidence="2" key="1">
    <citation type="journal article" date="2021" name="Sci. Adv.">
        <title>The American lobster genome reveals insights on longevity, neural, and immune adaptations.</title>
        <authorList>
            <person name="Polinski J.M."/>
            <person name="Zimin A.V."/>
            <person name="Clark K.F."/>
            <person name="Kohn A.B."/>
            <person name="Sadowski N."/>
            <person name="Timp W."/>
            <person name="Ptitsyn A."/>
            <person name="Khanna P."/>
            <person name="Romanova D.Y."/>
            <person name="Williams P."/>
            <person name="Greenwood S.J."/>
            <person name="Moroz L.L."/>
            <person name="Walt D.R."/>
            <person name="Bodnar A.G."/>
        </authorList>
    </citation>
    <scope>NUCLEOTIDE SEQUENCE</scope>
    <source>
        <strain evidence="2">GMGI-L3</strain>
    </source>
</reference>
<comment type="caution">
    <text evidence="2">The sequence shown here is derived from an EMBL/GenBank/DDBJ whole genome shotgun (WGS) entry which is preliminary data.</text>
</comment>
<accession>A0A8J5MTK1</accession>
<dbReference type="EMBL" id="JAHLQT010026149">
    <property type="protein sequence ID" value="KAG7163835.1"/>
    <property type="molecule type" value="Genomic_DNA"/>
</dbReference>